<evidence type="ECO:0000313" key="2">
    <source>
        <dbReference type="Proteomes" id="UP001500635"/>
    </source>
</evidence>
<evidence type="ECO:0008006" key="3">
    <source>
        <dbReference type="Google" id="ProtNLM"/>
    </source>
</evidence>
<proteinExistence type="predicted"/>
<evidence type="ECO:0000313" key="1">
    <source>
        <dbReference type="EMBL" id="GAA4400644.1"/>
    </source>
</evidence>
<dbReference type="Proteomes" id="UP001500635">
    <property type="component" value="Unassembled WGS sequence"/>
</dbReference>
<comment type="caution">
    <text evidence="1">The sequence shown here is derived from an EMBL/GenBank/DDBJ whole genome shotgun (WGS) entry which is preliminary data.</text>
</comment>
<dbReference type="RefSeq" id="WP_344999229.1">
    <property type="nucleotide sequence ID" value="NZ_BAABFR010000081.1"/>
</dbReference>
<accession>A0ABP8K5C4</accession>
<organism evidence="1 2">
    <name type="scientific">Tsukamurella soli</name>
    <dbReference type="NCBI Taxonomy" id="644556"/>
    <lineage>
        <taxon>Bacteria</taxon>
        <taxon>Bacillati</taxon>
        <taxon>Actinomycetota</taxon>
        <taxon>Actinomycetes</taxon>
        <taxon>Mycobacteriales</taxon>
        <taxon>Tsukamurellaceae</taxon>
        <taxon>Tsukamurella</taxon>
    </lineage>
</organism>
<gene>
    <name evidence="1" type="ORF">GCM10023147_39410</name>
</gene>
<keyword evidence="2" id="KW-1185">Reference proteome</keyword>
<sequence length="116" mass="11363">MGAGTEIDVTAVRREGRAFVDSAGELGSAATRIRRHRAKETDLGSFYRDSGARLTKTFEDIAVAIERWRDGSAVIGKALTGSAGAVAQADGGGAGTIAGAGAGAGAAGGAGADGGR</sequence>
<name>A0ABP8K5C4_9ACTN</name>
<protein>
    <recommendedName>
        <fullName evidence="3">Excreted virulence factor EspC, type VII ESX diderm</fullName>
    </recommendedName>
</protein>
<reference evidence="2" key="1">
    <citation type="journal article" date="2019" name="Int. J. Syst. Evol. Microbiol.">
        <title>The Global Catalogue of Microorganisms (GCM) 10K type strain sequencing project: providing services to taxonomists for standard genome sequencing and annotation.</title>
        <authorList>
            <consortium name="The Broad Institute Genomics Platform"/>
            <consortium name="The Broad Institute Genome Sequencing Center for Infectious Disease"/>
            <person name="Wu L."/>
            <person name="Ma J."/>
        </authorList>
    </citation>
    <scope>NUCLEOTIDE SEQUENCE [LARGE SCALE GENOMIC DNA]</scope>
    <source>
        <strain evidence="2">JCM 17688</strain>
    </source>
</reference>
<dbReference type="EMBL" id="BAABFR010000081">
    <property type="protein sequence ID" value="GAA4400644.1"/>
    <property type="molecule type" value="Genomic_DNA"/>
</dbReference>